<feature type="domain" description="BURP" evidence="2">
    <location>
        <begin position="1"/>
        <end position="90"/>
    </location>
</feature>
<keyword evidence="4" id="KW-1185">Reference proteome</keyword>
<dbReference type="AlphaFoldDB" id="A0A445A8Q9"/>
<evidence type="ECO:0000313" key="4">
    <source>
        <dbReference type="Proteomes" id="UP000289738"/>
    </source>
</evidence>
<comment type="caution">
    <text evidence="3">The sequence shown here is derived from an EMBL/GenBank/DDBJ whole genome shotgun (WGS) entry which is preliminary data.</text>
</comment>
<feature type="region of interest" description="Disordered" evidence="1">
    <location>
        <begin position="1"/>
        <end position="36"/>
    </location>
</feature>
<dbReference type="PROSITE" id="PS51277">
    <property type="entry name" value="BURP"/>
    <property type="match status" value="1"/>
</dbReference>
<gene>
    <name evidence="3" type="ORF">Ahy_B03g068127</name>
</gene>
<name>A0A445A8Q9_ARAHY</name>
<organism evidence="3 4">
    <name type="scientific">Arachis hypogaea</name>
    <name type="common">Peanut</name>
    <dbReference type="NCBI Taxonomy" id="3818"/>
    <lineage>
        <taxon>Eukaryota</taxon>
        <taxon>Viridiplantae</taxon>
        <taxon>Streptophyta</taxon>
        <taxon>Embryophyta</taxon>
        <taxon>Tracheophyta</taxon>
        <taxon>Spermatophyta</taxon>
        <taxon>Magnoliopsida</taxon>
        <taxon>eudicotyledons</taxon>
        <taxon>Gunneridae</taxon>
        <taxon>Pentapetalae</taxon>
        <taxon>rosids</taxon>
        <taxon>fabids</taxon>
        <taxon>Fabales</taxon>
        <taxon>Fabaceae</taxon>
        <taxon>Papilionoideae</taxon>
        <taxon>50 kb inversion clade</taxon>
        <taxon>dalbergioids sensu lato</taxon>
        <taxon>Dalbergieae</taxon>
        <taxon>Pterocarpus clade</taxon>
        <taxon>Arachis</taxon>
    </lineage>
</organism>
<dbReference type="Proteomes" id="UP000289738">
    <property type="component" value="Chromosome B03"/>
</dbReference>
<reference evidence="3 4" key="1">
    <citation type="submission" date="2019-01" db="EMBL/GenBank/DDBJ databases">
        <title>Sequencing of cultivated peanut Arachis hypogaea provides insights into genome evolution and oil improvement.</title>
        <authorList>
            <person name="Chen X."/>
        </authorList>
    </citation>
    <scope>NUCLEOTIDE SEQUENCE [LARGE SCALE GENOMIC DNA]</scope>
    <source>
        <strain evidence="4">cv. Fuhuasheng</strain>
        <tissue evidence="3">Leaves</tissue>
    </source>
</reference>
<dbReference type="Pfam" id="PF03181">
    <property type="entry name" value="BURP"/>
    <property type="match status" value="1"/>
</dbReference>
<proteinExistence type="predicted"/>
<evidence type="ECO:0000313" key="3">
    <source>
        <dbReference type="EMBL" id="RYR22834.1"/>
    </source>
</evidence>
<dbReference type="EMBL" id="SDMP01000013">
    <property type="protein sequence ID" value="RYR22834.1"/>
    <property type="molecule type" value="Genomic_DNA"/>
</dbReference>
<evidence type="ECO:0000259" key="2">
    <source>
        <dbReference type="PROSITE" id="PS51277"/>
    </source>
</evidence>
<accession>A0A445A8Q9</accession>
<evidence type="ECO:0000256" key="1">
    <source>
        <dbReference type="SAM" id="MobiDB-lite"/>
    </source>
</evidence>
<sequence length="90" mass="10287">MKPKRRTRSETSRMSLWPSLSEAGGTNKKKRNSIYNSSNSLQDTLRECESKPVKGEVKFCATSLDSMLDFTHSILRKDSGFEYTLDFSQD</sequence>
<dbReference type="InterPro" id="IPR004873">
    <property type="entry name" value="BURP_dom"/>
</dbReference>
<protein>
    <recommendedName>
        <fullName evidence="2">BURP domain-containing protein</fullName>
    </recommendedName>
</protein>